<dbReference type="Gene3D" id="1.10.8.60">
    <property type="match status" value="1"/>
</dbReference>
<dbReference type="GeneID" id="20526212"/>
<accession>A0A058ZCH1</accession>
<dbReference type="Gene3D" id="3.40.50.300">
    <property type="entry name" value="P-loop containing nucleotide triphosphate hydrolases"/>
    <property type="match status" value="1"/>
</dbReference>
<proteinExistence type="predicted"/>
<evidence type="ECO:0000256" key="1">
    <source>
        <dbReference type="SAM" id="MobiDB-lite"/>
    </source>
</evidence>
<dbReference type="PANTHER" id="PTHR23077:SF117">
    <property type="entry name" value="AAA+ ATPASE DOMAIN-CONTAINING PROTEIN"/>
    <property type="match status" value="1"/>
</dbReference>
<organism evidence="3">
    <name type="scientific">Fonticula alba</name>
    <name type="common">Slime mold</name>
    <dbReference type="NCBI Taxonomy" id="691883"/>
    <lineage>
        <taxon>Eukaryota</taxon>
        <taxon>Rotosphaerida</taxon>
        <taxon>Fonticulaceae</taxon>
        <taxon>Fonticula</taxon>
    </lineage>
</organism>
<dbReference type="InterPro" id="IPR003959">
    <property type="entry name" value="ATPase_AAA_core"/>
</dbReference>
<evidence type="ECO:0000259" key="2">
    <source>
        <dbReference type="SMART" id="SM00382"/>
    </source>
</evidence>
<dbReference type="InterPro" id="IPR050168">
    <property type="entry name" value="AAA_ATPase_domain"/>
</dbReference>
<dbReference type="InterPro" id="IPR003593">
    <property type="entry name" value="AAA+_ATPase"/>
</dbReference>
<protein>
    <recommendedName>
        <fullName evidence="2">AAA+ ATPase domain-containing protein</fullName>
    </recommendedName>
</protein>
<feature type="region of interest" description="Disordered" evidence="1">
    <location>
        <begin position="761"/>
        <end position="801"/>
    </location>
</feature>
<evidence type="ECO:0000313" key="4">
    <source>
        <dbReference type="Proteomes" id="UP000030693"/>
    </source>
</evidence>
<name>A0A058ZCH1_FONAL</name>
<dbReference type="SMART" id="SM00382">
    <property type="entry name" value="AAA"/>
    <property type="match status" value="2"/>
</dbReference>
<feature type="domain" description="AAA+ ATPase" evidence="2">
    <location>
        <begin position="530"/>
        <end position="671"/>
    </location>
</feature>
<dbReference type="InterPro" id="IPR027417">
    <property type="entry name" value="P-loop_NTPase"/>
</dbReference>
<dbReference type="Pfam" id="PF00004">
    <property type="entry name" value="AAA"/>
    <property type="match status" value="1"/>
</dbReference>
<dbReference type="InterPro" id="IPR041569">
    <property type="entry name" value="AAA_lid_3"/>
</dbReference>
<dbReference type="EMBL" id="KB932202">
    <property type="protein sequence ID" value="KCV72079.1"/>
    <property type="molecule type" value="Genomic_DNA"/>
</dbReference>
<reference evidence="3" key="1">
    <citation type="submission" date="2013-04" db="EMBL/GenBank/DDBJ databases">
        <title>The Genome Sequence of Fonticula alba ATCC 38817.</title>
        <authorList>
            <consortium name="The Broad Institute Genomics Platform"/>
            <person name="Russ C."/>
            <person name="Cuomo C."/>
            <person name="Burger G."/>
            <person name="Gray M.W."/>
            <person name="Holland P.W.H."/>
            <person name="King N."/>
            <person name="Lang F.B.F."/>
            <person name="Roger A.J."/>
            <person name="Ruiz-Trillo I."/>
            <person name="Brown M."/>
            <person name="Walker B."/>
            <person name="Young S."/>
            <person name="Zeng Q."/>
            <person name="Gargeya S."/>
            <person name="Fitzgerald M."/>
            <person name="Haas B."/>
            <person name="Abouelleil A."/>
            <person name="Allen A.W."/>
            <person name="Alvarado L."/>
            <person name="Arachchi H.M."/>
            <person name="Berlin A.M."/>
            <person name="Chapman S.B."/>
            <person name="Gainer-Dewar J."/>
            <person name="Goldberg J."/>
            <person name="Griggs A."/>
            <person name="Gujja S."/>
            <person name="Hansen M."/>
            <person name="Howarth C."/>
            <person name="Imamovic A."/>
            <person name="Ireland A."/>
            <person name="Larimer J."/>
            <person name="McCowan C."/>
            <person name="Murphy C."/>
            <person name="Pearson M."/>
            <person name="Poon T.W."/>
            <person name="Priest M."/>
            <person name="Roberts A."/>
            <person name="Saif S."/>
            <person name="Shea T."/>
            <person name="Sisk P."/>
            <person name="Sykes S."/>
            <person name="Wortman J."/>
            <person name="Nusbaum C."/>
            <person name="Birren B."/>
        </authorList>
    </citation>
    <scope>NUCLEOTIDE SEQUENCE [LARGE SCALE GENOMIC DNA]</scope>
    <source>
        <strain evidence="3">ATCC 38817</strain>
    </source>
</reference>
<dbReference type="eggNOG" id="KOG0730">
    <property type="taxonomic scope" value="Eukaryota"/>
</dbReference>
<dbReference type="Pfam" id="PF17862">
    <property type="entry name" value="AAA_lid_3"/>
    <property type="match status" value="1"/>
</dbReference>
<dbReference type="SUPFAM" id="SSF52540">
    <property type="entry name" value="P-loop containing nucleoside triphosphate hydrolases"/>
    <property type="match status" value="2"/>
</dbReference>
<feature type="domain" description="AAA+ ATPase" evidence="2">
    <location>
        <begin position="233"/>
        <end position="388"/>
    </location>
</feature>
<dbReference type="RefSeq" id="XP_009493657.1">
    <property type="nucleotide sequence ID" value="XM_009495382.1"/>
</dbReference>
<feature type="compositionally biased region" description="Polar residues" evidence="1">
    <location>
        <begin position="783"/>
        <end position="794"/>
    </location>
</feature>
<dbReference type="STRING" id="691883.A0A058ZCH1"/>
<keyword evidence="4" id="KW-1185">Reference proteome</keyword>
<evidence type="ECO:0000313" key="3">
    <source>
        <dbReference type="EMBL" id="KCV72079.1"/>
    </source>
</evidence>
<gene>
    <name evidence="3" type="ORF">H696_01487</name>
</gene>
<feature type="region of interest" description="Disordered" evidence="1">
    <location>
        <begin position="813"/>
        <end position="867"/>
    </location>
</feature>
<sequence>MGDTMARPYVPQESRPMDAAQVLPLRSLTLHLVGFDLSRAAWLPPDSSAVSGSHMQPGARVAGVPVGDRTQLDLEATRHLAGLSFLLAEVRLLELTALSQLGGVFIRQGTRLHLAGRAGVRVRVECRALVPLCADVPAADLRPWCAVVSSTAVYVEAPLGGLPSGFGAGPQGPAAAGAPRAPVSLARQDSLWLDAGAWLGRLCPGVFHGQGGALAAVTGYCSGSLAGVPGSPAPGPVLVSGPAGCGKTSLCVWAGSGAGAKGAEPEGDACGSGSHAAAPRRVMLLSPWDSPDRLVGQLTRLAGWLAAVGPGSSAVRATLVLDNLDGSDLAPAPGARSPLPAILFGFVNRLLTTHGPALQVLGACRDPARVPASLARLFETSVAVPPLTDAARRAIGVALAQWAPLRGVCLEVRQPADPAAIGAFVAAELRSHAVADVLAVFRQALLHHDGALPPAAGAYQVASLSAAGRAGSSSSTRELFTLVEPGTASWADLGGVDLLRQRLEEAIVQPMLHAPGQGSLSPLAALAYSSGMGVVLHGPPGTGKTHLARAAAAAAGASIISLSAASMARAHVGELEASVRQVLAAAREAAPCIVLVDEIDALVGRADAGAEDAGAPGDELLLASLLAELDQLADVAASVRIIATTNHLPWLDARLLRPGRLDVQLEVPLPDHAARMEIIELLLRKIPLAAGLDLSLEFLWSLADQCEGFSGAELVNLTRQATNAALSRLLSQEQDTPDGGADEEIAIHAADIEAALSSLVAARPGPPGHCWPAEPAYDESPSTDDTPTGASSAGDTPAVPEQPFVFRPLASAEPTGAGASMQPAHGGTANGPPVALPSVGPAADRRASDTDTTPPPAAPFVFKPLGR</sequence>
<dbReference type="AlphaFoldDB" id="A0A058ZCH1"/>
<dbReference type="GO" id="GO:0016887">
    <property type="term" value="F:ATP hydrolysis activity"/>
    <property type="evidence" value="ECO:0007669"/>
    <property type="project" value="InterPro"/>
</dbReference>
<dbReference type="Proteomes" id="UP000030693">
    <property type="component" value="Unassembled WGS sequence"/>
</dbReference>
<dbReference type="PANTHER" id="PTHR23077">
    <property type="entry name" value="AAA-FAMILY ATPASE"/>
    <property type="match status" value="1"/>
</dbReference>
<dbReference type="GO" id="GO:0005524">
    <property type="term" value="F:ATP binding"/>
    <property type="evidence" value="ECO:0007669"/>
    <property type="project" value="InterPro"/>
</dbReference>